<dbReference type="AlphaFoldDB" id="A0AAV1DZI7"/>
<feature type="compositionally biased region" description="Basic and acidic residues" evidence="1">
    <location>
        <begin position="54"/>
        <end position="66"/>
    </location>
</feature>
<feature type="region of interest" description="Disordered" evidence="1">
    <location>
        <begin position="45"/>
        <end position="77"/>
    </location>
</feature>
<keyword evidence="3" id="KW-1185">Reference proteome</keyword>
<dbReference type="EMBL" id="OX459124">
    <property type="protein sequence ID" value="CAI9112199.1"/>
    <property type="molecule type" value="Genomic_DNA"/>
</dbReference>
<evidence type="ECO:0000256" key="1">
    <source>
        <dbReference type="SAM" id="MobiDB-lite"/>
    </source>
</evidence>
<proteinExistence type="predicted"/>
<protein>
    <submittedName>
        <fullName evidence="2">OLC1v1012614C1</fullName>
    </submittedName>
</protein>
<dbReference type="Proteomes" id="UP001161247">
    <property type="component" value="Chromosome 7"/>
</dbReference>
<gene>
    <name evidence="2" type="ORF">OLC1_LOCUS19436</name>
</gene>
<accession>A0AAV1DZI7</accession>
<evidence type="ECO:0000313" key="2">
    <source>
        <dbReference type="EMBL" id="CAI9112199.1"/>
    </source>
</evidence>
<sequence length="77" mass="8454">MPGNQLRACRHWRKELFLLIIDSLPLDSSCHKVGDVDGVQKKVIAQGNDGSFNPEKRAEEGSKKDGIAQGDDGFSSR</sequence>
<name>A0AAV1DZI7_OLDCO</name>
<organism evidence="2 3">
    <name type="scientific">Oldenlandia corymbosa var. corymbosa</name>
    <dbReference type="NCBI Taxonomy" id="529605"/>
    <lineage>
        <taxon>Eukaryota</taxon>
        <taxon>Viridiplantae</taxon>
        <taxon>Streptophyta</taxon>
        <taxon>Embryophyta</taxon>
        <taxon>Tracheophyta</taxon>
        <taxon>Spermatophyta</taxon>
        <taxon>Magnoliopsida</taxon>
        <taxon>eudicotyledons</taxon>
        <taxon>Gunneridae</taxon>
        <taxon>Pentapetalae</taxon>
        <taxon>asterids</taxon>
        <taxon>lamiids</taxon>
        <taxon>Gentianales</taxon>
        <taxon>Rubiaceae</taxon>
        <taxon>Rubioideae</taxon>
        <taxon>Spermacoceae</taxon>
        <taxon>Hedyotis-Oldenlandia complex</taxon>
        <taxon>Oldenlandia</taxon>
    </lineage>
</organism>
<reference evidence="2" key="1">
    <citation type="submission" date="2023-03" db="EMBL/GenBank/DDBJ databases">
        <authorList>
            <person name="Julca I."/>
        </authorList>
    </citation>
    <scope>NUCLEOTIDE SEQUENCE</scope>
</reference>
<evidence type="ECO:0000313" key="3">
    <source>
        <dbReference type="Proteomes" id="UP001161247"/>
    </source>
</evidence>